<dbReference type="EnsemblMetazoa" id="HelroT175806">
    <property type="protein sequence ID" value="HelroP175806"/>
    <property type="gene ID" value="HelroG175806"/>
</dbReference>
<reference evidence="4" key="1">
    <citation type="submission" date="2012-12" db="EMBL/GenBank/DDBJ databases">
        <authorList>
            <person name="Hellsten U."/>
            <person name="Grimwood J."/>
            <person name="Chapman J.A."/>
            <person name="Shapiro H."/>
            <person name="Aerts A."/>
            <person name="Otillar R.P."/>
            <person name="Terry A.Y."/>
            <person name="Boore J.L."/>
            <person name="Simakov O."/>
            <person name="Marletaz F."/>
            <person name="Cho S.-J."/>
            <person name="Edsinger-Gonzales E."/>
            <person name="Havlak P."/>
            <person name="Kuo D.-H."/>
            <person name="Larsson T."/>
            <person name="Lv J."/>
            <person name="Arendt D."/>
            <person name="Savage R."/>
            <person name="Osoegawa K."/>
            <person name="de Jong P."/>
            <person name="Lindberg D.R."/>
            <person name="Seaver E.C."/>
            <person name="Weisblat D.A."/>
            <person name="Putnam N.H."/>
            <person name="Grigoriev I.V."/>
            <person name="Rokhsar D.S."/>
        </authorList>
    </citation>
    <scope>NUCLEOTIDE SEQUENCE</scope>
</reference>
<keyword evidence="1" id="KW-0175">Coiled coil</keyword>
<name>T1F9P2_HELRO</name>
<evidence type="ECO:0000313" key="3">
    <source>
        <dbReference type="EnsemblMetazoa" id="HelroP175806"/>
    </source>
</evidence>
<dbReference type="EMBL" id="KB096945">
    <property type="protein sequence ID" value="ESO00389.1"/>
    <property type="molecule type" value="Genomic_DNA"/>
</dbReference>
<sequence>MTELHQLKLLQKGNRQQLRKLRKQFHVKTEQQSAVINAKIENQMTRMENITSKIKQKLDRKIVGLFRKIDKLKQELEETEEINSTPASHVTTKILKAPTFDG</sequence>
<keyword evidence="4" id="KW-1185">Reference proteome</keyword>
<organism evidence="3 4">
    <name type="scientific">Helobdella robusta</name>
    <name type="common">Californian leech</name>
    <dbReference type="NCBI Taxonomy" id="6412"/>
    <lineage>
        <taxon>Eukaryota</taxon>
        <taxon>Metazoa</taxon>
        <taxon>Spiralia</taxon>
        <taxon>Lophotrochozoa</taxon>
        <taxon>Annelida</taxon>
        <taxon>Clitellata</taxon>
        <taxon>Hirudinea</taxon>
        <taxon>Rhynchobdellida</taxon>
        <taxon>Glossiphoniidae</taxon>
        <taxon>Helobdella</taxon>
    </lineage>
</organism>
<dbReference type="RefSeq" id="XP_009021439.1">
    <property type="nucleotide sequence ID" value="XM_009023191.1"/>
</dbReference>
<feature type="coiled-coil region" evidence="1">
    <location>
        <begin position="55"/>
        <end position="82"/>
    </location>
</feature>
<evidence type="ECO:0000256" key="1">
    <source>
        <dbReference type="SAM" id="Coils"/>
    </source>
</evidence>
<dbReference type="AlphaFoldDB" id="T1F9P2"/>
<evidence type="ECO:0000313" key="4">
    <source>
        <dbReference type="Proteomes" id="UP000015101"/>
    </source>
</evidence>
<gene>
    <name evidence="3" type="primary">20205541</name>
    <name evidence="2" type="ORF">HELRODRAFT_175806</name>
</gene>
<dbReference type="PANTHER" id="PTHR45823">
    <property type="entry name" value="T-SNARE COILED-COIL HOMOLOGY DOMAIN-CONTAINING PROTEIN"/>
    <property type="match status" value="1"/>
</dbReference>
<dbReference type="Proteomes" id="UP000015101">
    <property type="component" value="Unassembled WGS sequence"/>
</dbReference>
<dbReference type="GeneID" id="20205541"/>
<proteinExistence type="predicted"/>
<dbReference type="InParanoid" id="T1F9P2"/>
<dbReference type="EMBL" id="AMQM01005429">
    <property type="status" value="NOT_ANNOTATED_CDS"/>
    <property type="molecule type" value="Genomic_DNA"/>
</dbReference>
<dbReference type="PANTHER" id="PTHR45823:SF1">
    <property type="entry name" value="T-SNARE COILED-COIL HOMOLOGY DOMAIN-CONTAINING PROTEIN"/>
    <property type="match status" value="1"/>
</dbReference>
<reference evidence="2 4" key="2">
    <citation type="journal article" date="2013" name="Nature">
        <title>Insights into bilaterian evolution from three spiralian genomes.</title>
        <authorList>
            <person name="Simakov O."/>
            <person name="Marletaz F."/>
            <person name="Cho S.J."/>
            <person name="Edsinger-Gonzales E."/>
            <person name="Havlak P."/>
            <person name="Hellsten U."/>
            <person name="Kuo D.H."/>
            <person name="Larsson T."/>
            <person name="Lv J."/>
            <person name="Arendt D."/>
            <person name="Savage R."/>
            <person name="Osoegawa K."/>
            <person name="de Jong P."/>
            <person name="Grimwood J."/>
            <person name="Chapman J.A."/>
            <person name="Shapiro H."/>
            <person name="Aerts A."/>
            <person name="Otillar R.P."/>
            <person name="Terry A.Y."/>
            <person name="Boore J.L."/>
            <person name="Grigoriev I.V."/>
            <person name="Lindberg D.R."/>
            <person name="Seaver E.C."/>
            <person name="Weisblat D.A."/>
            <person name="Putnam N.H."/>
            <person name="Rokhsar D.S."/>
        </authorList>
    </citation>
    <scope>NUCLEOTIDE SEQUENCE</scope>
</reference>
<dbReference type="KEGG" id="hro:HELRODRAFT_175806"/>
<accession>T1F9P2</accession>
<dbReference type="HOGENOM" id="CLU_2280412_0_0_1"/>
<dbReference type="CTD" id="20205541"/>
<reference evidence="3" key="3">
    <citation type="submission" date="2015-06" db="UniProtKB">
        <authorList>
            <consortium name="EnsemblMetazoa"/>
        </authorList>
    </citation>
    <scope>IDENTIFICATION</scope>
</reference>
<evidence type="ECO:0000313" key="2">
    <source>
        <dbReference type="EMBL" id="ESO00389.1"/>
    </source>
</evidence>
<protein>
    <submittedName>
        <fullName evidence="2 3">Uncharacterized protein</fullName>
    </submittedName>
</protein>